<dbReference type="AlphaFoldDB" id="A0A2I0VNM1"/>
<feature type="domain" description="Reverse transcriptase Ty1/copia-type" evidence="2">
    <location>
        <begin position="59"/>
        <end position="299"/>
    </location>
</feature>
<keyword evidence="4" id="KW-1185">Reference proteome</keyword>
<dbReference type="InterPro" id="IPR043502">
    <property type="entry name" value="DNA/RNA_pol_sf"/>
</dbReference>
<dbReference type="PANTHER" id="PTHR11439">
    <property type="entry name" value="GAG-POL-RELATED RETROTRANSPOSON"/>
    <property type="match status" value="1"/>
</dbReference>
<protein>
    <submittedName>
        <fullName evidence="3">Retrovirus-related Pol polyprotein from transposon TNT 1-94</fullName>
    </submittedName>
</protein>
<name>A0A2I0VNM1_9ASPA</name>
<dbReference type="EMBL" id="KZ503378">
    <property type="protein sequence ID" value="PKU65007.1"/>
    <property type="molecule type" value="Genomic_DNA"/>
</dbReference>
<evidence type="ECO:0000259" key="2">
    <source>
        <dbReference type="Pfam" id="PF07727"/>
    </source>
</evidence>
<accession>A0A2I0VNM1</accession>
<proteinExistence type="predicted"/>
<reference evidence="3 4" key="2">
    <citation type="journal article" date="2017" name="Nature">
        <title>The Apostasia genome and the evolution of orchids.</title>
        <authorList>
            <person name="Zhang G.Q."/>
            <person name="Liu K.W."/>
            <person name="Li Z."/>
            <person name="Lohaus R."/>
            <person name="Hsiao Y.Y."/>
            <person name="Niu S.C."/>
            <person name="Wang J.Y."/>
            <person name="Lin Y.C."/>
            <person name="Xu Q."/>
            <person name="Chen L.J."/>
            <person name="Yoshida K."/>
            <person name="Fujiwara S."/>
            <person name="Wang Z.W."/>
            <person name="Zhang Y.Q."/>
            <person name="Mitsuda N."/>
            <person name="Wang M."/>
            <person name="Liu G.H."/>
            <person name="Pecoraro L."/>
            <person name="Huang H.X."/>
            <person name="Xiao X.J."/>
            <person name="Lin M."/>
            <person name="Wu X.Y."/>
            <person name="Wu W.L."/>
            <person name="Chen Y.Y."/>
            <person name="Chang S.B."/>
            <person name="Sakamoto S."/>
            <person name="Ohme-Takagi M."/>
            <person name="Yagi M."/>
            <person name="Zeng S.J."/>
            <person name="Shen C.Y."/>
            <person name="Yeh C.M."/>
            <person name="Luo Y.B."/>
            <person name="Tsai W.C."/>
            <person name="Van de Peer Y."/>
            <person name="Liu Z.J."/>
        </authorList>
    </citation>
    <scope>NUCLEOTIDE SEQUENCE [LARGE SCALE GENOMIC DNA]</scope>
    <source>
        <tissue evidence="3">The whole plant</tissue>
    </source>
</reference>
<dbReference type="InterPro" id="IPR013103">
    <property type="entry name" value="RVT_2"/>
</dbReference>
<gene>
    <name evidence="3" type="ORF">MA16_Dca004622</name>
</gene>
<evidence type="ECO:0000313" key="3">
    <source>
        <dbReference type="EMBL" id="PKU65007.1"/>
    </source>
</evidence>
<dbReference type="PANTHER" id="PTHR11439:SF461">
    <property type="entry name" value="OS10G0432200 PROTEIN"/>
    <property type="match status" value="1"/>
</dbReference>
<organism evidence="3 4">
    <name type="scientific">Dendrobium catenatum</name>
    <dbReference type="NCBI Taxonomy" id="906689"/>
    <lineage>
        <taxon>Eukaryota</taxon>
        <taxon>Viridiplantae</taxon>
        <taxon>Streptophyta</taxon>
        <taxon>Embryophyta</taxon>
        <taxon>Tracheophyta</taxon>
        <taxon>Spermatophyta</taxon>
        <taxon>Magnoliopsida</taxon>
        <taxon>Liliopsida</taxon>
        <taxon>Asparagales</taxon>
        <taxon>Orchidaceae</taxon>
        <taxon>Epidendroideae</taxon>
        <taxon>Malaxideae</taxon>
        <taxon>Dendrobiinae</taxon>
        <taxon>Dendrobium</taxon>
    </lineage>
</organism>
<reference evidence="3 4" key="1">
    <citation type="journal article" date="2016" name="Sci. Rep.">
        <title>The Dendrobium catenatum Lindl. genome sequence provides insights into polysaccharide synthase, floral development and adaptive evolution.</title>
        <authorList>
            <person name="Zhang G.Q."/>
            <person name="Xu Q."/>
            <person name="Bian C."/>
            <person name="Tsai W.C."/>
            <person name="Yeh C.M."/>
            <person name="Liu K.W."/>
            <person name="Yoshida K."/>
            <person name="Zhang L.S."/>
            <person name="Chang S.B."/>
            <person name="Chen F."/>
            <person name="Shi Y."/>
            <person name="Su Y.Y."/>
            <person name="Zhang Y.Q."/>
            <person name="Chen L.J."/>
            <person name="Yin Y."/>
            <person name="Lin M."/>
            <person name="Huang H."/>
            <person name="Deng H."/>
            <person name="Wang Z.W."/>
            <person name="Zhu S.L."/>
            <person name="Zhao X."/>
            <person name="Deng C."/>
            <person name="Niu S.C."/>
            <person name="Huang J."/>
            <person name="Wang M."/>
            <person name="Liu G.H."/>
            <person name="Yang H.J."/>
            <person name="Xiao X.J."/>
            <person name="Hsiao Y.Y."/>
            <person name="Wu W.L."/>
            <person name="Chen Y.Y."/>
            <person name="Mitsuda N."/>
            <person name="Ohme-Takagi M."/>
            <person name="Luo Y.B."/>
            <person name="Van de Peer Y."/>
            <person name="Liu Z.J."/>
        </authorList>
    </citation>
    <scope>NUCLEOTIDE SEQUENCE [LARGE SCALE GENOMIC DNA]</scope>
    <source>
        <tissue evidence="3">The whole plant</tissue>
    </source>
</reference>
<feature type="compositionally biased region" description="Low complexity" evidence="1">
    <location>
        <begin position="21"/>
        <end position="33"/>
    </location>
</feature>
<dbReference type="Proteomes" id="UP000233837">
    <property type="component" value="Unassembled WGS sequence"/>
</dbReference>
<evidence type="ECO:0000256" key="1">
    <source>
        <dbReference type="SAM" id="MobiDB-lite"/>
    </source>
</evidence>
<feature type="region of interest" description="Disordered" evidence="1">
    <location>
        <begin position="13"/>
        <end position="33"/>
    </location>
</feature>
<dbReference type="CDD" id="cd09272">
    <property type="entry name" value="RNase_HI_RT_Ty1"/>
    <property type="match status" value="1"/>
</dbReference>
<dbReference type="SUPFAM" id="SSF56672">
    <property type="entry name" value="DNA/RNA polymerases"/>
    <property type="match status" value="1"/>
</dbReference>
<sequence>MLTRTKTGSLKPVNRLNLLHSQTTSPHPSTPTTFTTAVKIPEWRQAMASEFLALQQQGTWSLVPPPTGSSILGCKWTYRLKTHSDGSIAKYKARLVAQGNHQEFGLDYNETFSPVAKLPTIRVLLTIALYNNWEIQQLDVANAFLHGTLAEKVFMAQPKGFEDTLHPNYVCQLHKAIYGLKQAPRQWYNTFTEHLVSIEFQHSAADPSMLTLKSANSRIFLLLYVDDILITGDNPDSISSVILKLNERFSMKHLGSVHEFLGIKIDKYTDKYFLTQKQYATSILQQAELENCKPLANPTCTKLPSVFSQDPILSDSNLYRRITGSLQYLTLTRPDIAYSVNQLSQHMHDPQQQHIFLLKRLLRYIKGTLDYGIPITRTNLLLKSFSDADWAGDPISRKSTSGYCSFLGDTIISWTVKKQKTVARSSTESEYRALAALTSDLIWLRRLLLDFGIPQDHPADMFCDNTSAIALANNPVFHARTKHIEIDQKFVRDHLQKHSIRLLPISTIDQTADILTKAMSTPRFLKLRLKLTVTKDPSACGGVLVQ</sequence>
<evidence type="ECO:0000313" key="4">
    <source>
        <dbReference type="Proteomes" id="UP000233837"/>
    </source>
</evidence>
<dbReference type="Pfam" id="PF07727">
    <property type="entry name" value="RVT_2"/>
    <property type="match status" value="1"/>
</dbReference>